<evidence type="ECO:0000259" key="3">
    <source>
        <dbReference type="Pfam" id="PF02557"/>
    </source>
</evidence>
<dbReference type="InterPro" id="IPR009045">
    <property type="entry name" value="Zn_M74/Hedgehog-like"/>
</dbReference>
<dbReference type="RefSeq" id="WP_283757358.1">
    <property type="nucleotide sequence ID" value="NZ_JAQOSQ010000003.1"/>
</dbReference>
<dbReference type="Proteomes" id="UP001232992">
    <property type="component" value="Unassembled WGS sequence"/>
</dbReference>
<dbReference type="Gene3D" id="3.30.1380.10">
    <property type="match status" value="1"/>
</dbReference>
<dbReference type="CDD" id="cd14852">
    <property type="entry name" value="LD-carboxypeptidase"/>
    <property type="match status" value="1"/>
</dbReference>
<dbReference type="InterPro" id="IPR003709">
    <property type="entry name" value="VanY-like_core_dom"/>
</dbReference>
<keyword evidence="5" id="KW-1185">Reference proteome</keyword>
<accession>A0ABT7BV85</accession>
<keyword evidence="4" id="KW-0121">Carboxypeptidase</keyword>
<dbReference type="GO" id="GO:0004180">
    <property type="term" value="F:carboxypeptidase activity"/>
    <property type="evidence" value="ECO:0007669"/>
    <property type="project" value="UniProtKB-KW"/>
</dbReference>
<reference evidence="4 5" key="1">
    <citation type="submission" date="2023-01" db="EMBL/GenBank/DDBJ databases">
        <title>Novel diversity within Roseofilum (Cyanobacteria; Desertifilaceae) from marine benthic mats with descriptions of four novel species.</title>
        <authorList>
            <person name="Wang Y."/>
            <person name="Berthold D.E."/>
            <person name="Hu J."/>
            <person name="Lefler F.W."/>
            <person name="Laughinghouse H.D. IV."/>
        </authorList>
    </citation>
    <scope>NUCLEOTIDE SEQUENCE [LARGE SCALE GENOMIC DNA]</scope>
    <source>
        <strain evidence="4 5">BLCC-M143</strain>
    </source>
</reference>
<gene>
    <name evidence="4" type="ORF">PMH09_05815</name>
</gene>
<dbReference type="PANTHER" id="PTHR34385">
    <property type="entry name" value="D-ALANYL-D-ALANINE CARBOXYPEPTIDASE"/>
    <property type="match status" value="1"/>
</dbReference>
<keyword evidence="4" id="KW-0645">Protease</keyword>
<feature type="domain" description="D-alanyl-D-alanine carboxypeptidase-like core" evidence="3">
    <location>
        <begin position="141"/>
        <end position="270"/>
    </location>
</feature>
<dbReference type="EMBL" id="JAQOSQ010000003">
    <property type="protein sequence ID" value="MDJ1182707.1"/>
    <property type="molecule type" value="Genomic_DNA"/>
</dbReference>
<keyword evidence="4" id="KW-0378">Hydrolase</keyword>
<evidence type="ECO:0000256" key="1">
    <source>
        <dbReference type="SAM" id="MobiDB-lite"/>
    </source>
</evidence>
<dbReference type="SUPFAM" id="SSF55166">
    <property type="entry name" value="Hedgehog/DD-peptidase"/>
    <property type="match status" value="1"/>
</dbReference>
<dbReference type="InterPro" id="IPR052179">
    <property type="entry name" value="DD-CPase-like"/>
</dbReference>
<name>A0ABT7BV85_9CYAN</name>
<protein>
    <submittedName>
        <fullName evidence="4">D-alanyl-D-alanine carboxypeptidase family protein</fullName>
    </submittedName>
</protein>
<evidence type="ECO:0000313" key="4">
    <source>
        <dbReference type="EMBL" id="MDJ1182707.1"/>
    </source>
</evidence>
<organism evidence="4 5">
    <name type="scientific">Roseofilum casamattae BLCC-M143</name>
    <dbReference type="NCBI Taxonomy" id="3022442"/>
    <lineage>
        <taxon>Bacteria</taxon>
        <taxon>Bacillati</taxon>
        <taxon>Cyanobacteriota</taxon>
        <taxon>Cyanophyceae</taxon>
        <taxon>Desertifilales</taxon>
        <taxon>Desertifilaceae</taxon>
        <taxon>Roseofilum</taxon>
        <taxon>Roseofilum casamattae</taxon>
    </lineage>
</organism>
<dbReference type="Pfam" id="PF02557">
    <property type="entry name" value="VanY"/>
    <property type="match status" value="1"/>
</dbReference>
<dbReference type="PANTHER" id="PTHR34385:SF1">
    <property type="entry name" value="PEPTIDOGLYCAN L-ALANYL-D-GLUTAMATE ENDOPEPTIDASE CWLK"/>
    <property type="match status" value="1"/>
</dbReference>
<feature type="region of interest" description="Disordered" evidence="1">
    <location>
        <begin position="1"/>
        <end position="22"/>
    </location>
</feature>
<evidence type="ECO:0000313" key="5">
    <source>
        <dbReference type="Proteomes" id="UP001232992"/>
    </source>
</evidence>
<keyword evidence="2" id="KW-1133">Transmembrane helix</keyword>
<keyword evidence="2" id="KW-0472">Membrane</keyword>
<keyword evidence="2" id="KW-0812">Transmembrane</keyword>
<dbReference type="InterPro" id="IPR058193">
    <property type="entry name" value="VanY/YodJ_core_dom"/>
</dbReference>
<proteinExistence type="predicted"/>
<sequence>MTDNLPNFAISEETATSEEKAIVTDDIPEALRDAPPEALPLASEERAPNSAIAWWLGGAGLAIAAVAGIWLSSSRQPVADVASQASYSSATTTSASEPIDPDGESLSPAEPTEESNLLGHFAYEEAPVQELAAIVADGTFKLRQPAAEAFLDMQAAAEQDGVSLVPLSAFRTLSDQNYLFFELKAQRGQVASERAEVSAPPGYSEHHTGYAIDIGDGYVPSVDLSVGFENTAAFQWLQANAAYYSFELSFPPDNPQGIAYEPWHWRYVGDRHSLETFYKQREREQPEEQPANDE</sequence>
<feature type="region of interest" description="Disordered" evidence="1">
    <location>
        <begin position="89"/>
        <end position="114"/>
    </location>
</feature>
<feature type="transmembrane region" description="Helical" evidence="2">
    <location>
        <begin position="52"/>
        <end position="71"/>
    </location>
</feature>
<evidence type="ECO:0000256" key="2">
    <source>
        <dbReference type="SAM" id="Phobius"/>
    </source>
</evidence>
<comment type="caution">
    <text evidence="4">The sequence shown here is derived from an EMBL/GenBank/DDBJ whole genome shotgun (WGS) entry which is preliminary data.</text>
</comment>